<keyword evidence="5 10" id="KW-0479">Metal-binding</keyword>
<keyword evidence="7 11" id="KW-0560">Oxidoreductase</keyword>
<keyword evidence="4 10" id="KW-0349">Heme</keyword>
<dbReference type="InParanoid" id="A0A1X7V5N6"/>
<dbReference type="EnsemblMetazoa" id="XM_019994927.1">
    <property type="protein sequence ID" value="XP_019850486.1"/>
    <property type="gene ID" value="LOC100637203"/>
</dbReference>
<evidence type="ECO:0000256" key="6">
    <source>
        <dbReference type="ARBA" id="ARBA00022848"/>
    </source>
</evidence>
<dbReference type="PANTHER" id="PTHR24302:SF15">
    <property type="entry name" value="FATTY-ACID PEROXYGENASE"/>
    <property type="match status" value="1"/>
</dbReference>
<dbReference type="InterPro" id="IPR001128">
    <property type="entry name" value="Cyt_P450"/>
</dbReference>
<name>A0A1X7V5N6_AMPQE</name>
<dbReference type="CDD" id="cd11055">
    <property type="entry name" value="CYP3A-like"/>
    <property type="match status" value="1"/>
</dbReference>
<accession>A0A1X7V5N6</accession>
<dbReference type="InterPro" id="IPR036396">
    <property type="entry name" value="Cyt_P450_sf"/>
</dbReference>
<evidence type="ECO:0008006" key="14">
    <source>
        <dbReference type="Google" id="ProtNLM"/>
    </source>
</evidence>
<dbReference type="EnsemblMetazoa" id="Aqu2.1.35575_001">
    <property type="protein sequence ID" value="Aqu2.1.35575_001"/>
    <property type="gene ID" value="Aqu2.1.35575"/>
</dbReference>
<keyword evidence="11" id="KW-0503">Monooxygenase</keyword>
<sequence length="511" mass="57877">MLFAYIFGGVLLLVLILWYKFAYAPYQVFKKVGLTSPPTVPFFGNSLDIFKLTDTVAIEKWMKIHGKVFGYYFGARAVVAILDLDMLKEITIKQFDNFTERRKGDSGFMYVLRKKANVATGLVHMDKKNWKRVRPITSPTFSAKKMRMMVPLIEKSCHTLDEVFSDISTKGNSTELFRIFGHFTMEVILATAFGCQVNILKGEGNSLTEAAAGIFSGTAITGLSELLCSQIPFSEKLFELFFSNGSKITQDFATLKSVAMEVIEQRRQQSSEASENKNVDFLQLLMEARADDDTGELGPGSKQLTDDEIIALCTTFLLAGYETTSNLLAFTAYLLAMNPDKQEKLIQEIDKYYQDHKESSLYDAAHSVEYLDWVLHESLRVYPPAPRTFRICENTCTINGVTIPAGCYIVIPIQVLHQSVEHWEQPELFRPERFSPNEKESHHPMCYMPFGAGPRNCIGMRFALMEAKMCLMNLLRKYKFERAPDTQVPLKTRIGVTQSPADGIFLKVLLQ</sequence>
<dbReference type="GO" id="GO:0016705">
    <property type="term" value="F:oxidoreductase activity, acting on paired donors, with incorporation or reduction of molecular oxygen"/>
    <property type="evidence" value="ECO:0007669"/>
    <property type="project" value="InterPro"/>
</dbReference>
<dbReference type="FunFam" id="1.10.630.10:FF:000042">
    <property type="entry name" value="Cytochrome P450"/>
    <property type="match status" value="1"/>
</dbReference>
<dbReference type="eggNOG" id="KOG0158">
    <property type="taxonomic scope" value="Eukaryota"/>
</dbReference>
<evidence type="ECO:0000256" key="7">
    <source>
        <dbReference type="ARBA" id="ARBA00023002"/>
    </source>
</evidence>
<dbReference type="Pfam" id="PF00067">
    <property type="entry name" value="p450"/>
    <property type="match status" value="1"/>
</dbReference>
<dbReference type="InterPro" id="IPR002401">
    <property type="entry name" value="Cyt_P450_E_grp-I"/>
</dbReference>
<comment type="similarity">
    <text evidence="3 11">Belongs to the cytochrome P450 family.</text>
</comment>
<dbReference type="GO" id="GO:0020037">
    <property type="term" value="F:heme binding"/>
    <property type="evidence" value="ECO:0007669"/>
    <property type="project" value="InterPro"/>
</dbReference>
<comment type="function">
    <text evidence="9">Cytochromes P450 are a group of heme-thiolate monooxygenases. They oxidize a variety of structurally unrelated compounds, including steroids, fatty acids, and xenobiotics.</text>
</comment>
<proteinExistence type="inferred from homology"/>
<evidence type="ECO:0000256" key="5">
    <source>
        <dbReference type="ARBA" id="ARBA00022723"/>
    </source>
</evidence>
<evidence type="ECO:0000256" key="4">
    <source>
        <dbReference type="ARBA" id="ARBA00022617"/>
    </source>
</evidence>
<dbReference type="PANTHER" id="PTHR24302">
    <property type="entry name" value="CYTOCHROME P450 FAMILY 3"/>
    <property type="match status" value="1"/>
</dbReference>
<dbReference type="Proteomes" id="UP000007879">
    <property type="component" value="Unassembled WGS sequence"/>
</dbReference>
<evidence type="ECO:0000256" key="10">
    <source>
        <dbReference type="PIRSR" id="PIRSR602401-1"/>
    </source>
</evidence>
<reference evidence="12" key="2">
    <citation type="submission" date="2017-05" db="UniProtKB">
        <authorList>
            <consortium name="EnsemblMetazoa"/>
        </authorList>
    </citation>
    <scope>IDENTIFICATION</scope>
</reference>
<evidence type="ECO:0000256" key="8">
    <source>
        <dbReference type="ARBA" id="ARBA00023004"/>
    </source>
</evidence>
<keyword evidence="6" id="KW-0256">Endoplasmic reticulum</keyword>
<gene>
    <name evidence="12" type="primary">100637203</name>
</gene>
<keyword evidence="8 10" id="KW-0408">Iron</keyword>
<dbReference type="PRINTS" id="PR00463">
    <property type="entry name" value="EP450I"/>
</dbReference>
<evidence type="ECO:0000256" key="1">
    <source>
        <dbReference type="ARBA" id="ARBA00004174"/>
    </source>
</evidence>
<organism evidence="12">
    <name type="scientific">Amphimedon queenslandica</name>
    <name type="common">Sponge</name>
    <dbReference type="NCBI Taxonomy" id="400682"/>
    <lineage>
        <taxon>Eukaryota</taxon>
        <taxon>Metazoa</taxon>
        <taxon>Porifera</taxon>
        <taxon>Demospongiae</taxon>
        <taxon>Heteroscleromorpha</taxon>
        <taxon>Haplosclerida</taxon>
        <taxon>Niphatidae</taxon>
        <taxon>Amphimedon</taxon>
    </lineage>
</organism>
<evidence type="ECO:0000313" key="13">
    <source>
        <dbReference type="Proteomes" id="UP000007879"/>
    </source>
</evidence>
<evidence type="ECO:0000256" key="2">
    <source>
        <dbReference type="ARBA" id="ARBA00004406"/>
    </source>
</evidence>
<evidence type="ECO:0000256" key="3">
    <source>
        <dbReference type="ARBA" id="ARBA00010617"/>
    </source>
</evidence>
<dbReference type="Gene3D" id="1.10.630.10">
    <property type="entry name" value="Cytochrome P450"/>
    <property type="match status" value="1"/>
</dbReference>
<keyword evidence="6" id="KW-0492">Microsome</keyword>
<dbReference type="PROSITE" id="PS00086">
    <property type="entry name" value="CYTOCHROME_P450"/>
    <property type="match status" value="1"/>
</dbReference>
<evidence type="ECO:0000313" key="12">
    <source>
        <dbReference type="EnsemblMetazoa" id="Aqu2.1.35575_001"/>
    </source>
</evidence>
<dbReference type="PRINTS" id="PR00385">
    <property type="entry name" value="P450"/>
</dbReference>
<dbReference type="AlphaFoldDB" id="A0A1X7V5N6"/>
<feature type="binding site" description="axial binding residue" evidence="10">
    <location>
        <position position="457"/>
    </location>
    <ligand>
        <name>heme</name>
        <dbReference type="ChEBI" id="CHEBI:30413"/>
    </ligand>
    <ligandPart>
        <name>Fe</name>
        <dbReference type="ChEBI" id="CHEBI:18248"/>
    </ligandPart>
</feature>
<protein>
    <recommendedName>
        <fullName evidence="14">Cytochrome P450</fullName>
    </recommendedName>
</protein>
<dbReference type="GO" id="GO:0005789">
    <property type="term" value="C:endoplasmic reticulum membrane"/>
    <property type="evidence" value="ECO:0007669"/>
    <property type="project" value="UniProtKB-SubCell"/>
</dbReference>
<dbReference type="InterPro" id="IPR017972">
    <property type="entry name" value="Cyt_P450_CS"/>
</dbReference>
<comment type="cofactor">
    <cofactor evidence="10">
        <name>heme</name>
        <dbReference type="ChEBI" id="CHEBI:30413"/>
    </cofactor>
</comment>
<dbReference type="GO" id="GO:0008395">
    <property type="term" value="F:steroid hydroxylase activity"/>
    <property type="evidence" value="ECO:0007669"/>
    <property type="project" value="TreeGrafter"/>
</dbReference>
<evidence type="ECO:0000256" key="11">
    <source>
        <dbReference type="RuleBase" id="RU000461"/>
    </source>
</evidence>
<dbReference type="GO" id="GO:0005506">
    <property type="term" value="F:iron ion binding"/>
    <property type="evidence" value="ECO:0007669"/>
    <property type="project" value="InterPro"/>
</dbReference>
<dbReference type="STRING" id="400682.A0A1X7V5N6"/>
<reference evidence="13" key="1">
    <citation type="journal article" date="2010" name="Nature">
        <title>The Amphimedon queenslandica genome and the evolution of animal complexity.</title>
        <authorList>
            <person name="Srivastava M."/>
            <person name="Simakov O."/>
            <person name="Chapman J."/>
            <person name="Fahey B."/>
            <person name="Gauthier M.E."/>
            <person name="Mitros T."/>
            <person name="Richards G.S."/>
            <person name="Conaco C."/>
            <person name="Dacre M."/>
            <person name="Hellsten U."/>
            <person name="Larroux C."/>
            <person name="Putnam N.H."/>
            <person name="Stanke M."/>
            <person name="Adamska M."/>
            <person name="Darling A."/>
            <person name="Degnan S.M."/>
            <person name="Oakley T.H."/>
            <person name="Plachetzki D.C."/>
            <person name="Zhai Y."/>
            <person name="Adamski M."/>
            <person name="Calcino A."/>
            <person name="Cummins S.F."/>
            <person name="Goodstein D.M."/>
            <person name="Harris C."/>
            <person name="Jackson D.J."/>
            <person name="Leys S.P."/>
            <person name="Shu S."/>
            <person name="Woodcroft B.J."/>
            <person name="Vervoort M."/>
            <person name="Kosik K.S."/>
            <person name="Manning G."/>
            <person name="Degnan B.M."/>
            <person name="Rokhsar D.S."/>
        </authorList>
    </citation>
    <scope>NUCLEOTIDE SEQUENCE [LARGE SCALE GENOMIC DNA]</scope>
</reference>
<keyword evidence="13" id="KW-1185">Reference proteome</keyword>
<comment type="subcellular location">
    <subcellularLocation>
        <location evidence="2">Endoplasmic reticulum membrane</location>
        <topology evidence="2">Peripheral membrane protein</topology>
    </subcellularLocation>
    <subcellularLocation>
        <location evidence="1">Microsome membrane</location>
        <topology evidence="1">Peripheral membrane protein</topology>
    </subcellularLocation>
</comment>
<dbReference type="SUPFAM" id="SSF48264">
    <property type="entry name" value="Cytochrome P450"/>
    <property type="match status" value="1"/>
</dbReference>
<dbReference type="OrthoDB" id="2789670at2759"/>
<evidence type="ECO:0000256" key="9">
    <source>
        <dbReference type="ARBA" id="ARBA00043906"/>
    </source>
</evidence>
<dbReference type="InterPro" id="IPR050705">
    <property type="entry name" value="Cytochrome_P450_3A"/>
</dbReference>